<proteinExistence type="predicted"/>
<dbReference type="AlphaFoldDB" id="A0A934RQS4"/>
<accession>A0A934RQS4</accession>
<keyword evidence="2" id="KW-1185">Reference proteome</keyword>
<organism evidence="1 2">
    <name type="scientific">Roseibacillus ishigakijimensis</name>
    <dbReference type="NCBI Taxonomy" id="454146"/>
    <lineage>
        <taxon>Bacteria</taxon>
        <taxon>Pseudomonadati</taxon>
        <taxon>Verrucomicrobiota</taxon>
        <taxon>Verrucomicrobiia</taxon>
        <taxon>Verrucomicrobiales</taxon>
        <taxon>Verrucomicrobiaceae</taxon>
        <taxon>Roseibacillus</taxon>
    </lineage>
</organism>
<evidence type="ECO:0000313" key="2">
    <source>
        <dbReference type="Proteomes" id="UP000604083"/>
    </source>
</evidence>
<sequence>MGVLFLEKSAFALGLNEPVSDWWCRESFAMCVLRIVSPSCSFRDRPELEMLPVVDICEKGDARFGKSRRPASQFSVTVEVSNAEWDELPSQFDDACEFLQNYWEELRSLLDLVADGKGCLDFPCWSRLSEGVLMQSDVLPANLISLAGRLGLEIELSCYQKSFFDEVDEPDKNFD</sequence>
<dbReference type="Proteomes" id="UP000604083">
    <property type="component" value="Unassembled WGS sequence"/>
</dbReference>
<name>A0A934RQS4_9BACT</name>
<dbReference type="EMBL" id="JAENIO010000008">
    <property type="protein sequence ID" value="MBK1833364.1"/>
    <property type="molecule type" value="Genomic_DNA"/>
</dbReference>
<reference evidence="1" key="1">
    <citation type="submission" date="2021-01" db="EMBL/GenBank/DDBJ databases">
        <title>Modified the classification status of verrucomicrobia.</title>
        <authorList>
            <person name="Feng X."/>
        </authorList>
    </citation>
    <scope>NUCLEOTIDE SEQUENCE</scope>
    <source>
        <strain evidence="1">KCTC 12986</strain>
    </source>
</reference>
<evidence type="ECO:0000313" key="1">
    <source>
        <dbReference type="EMBL" id="MBK1833364.1"/>
    </source>
</evidence>
<gene>
    <name evidence="1" type="ORF">JIN78_04755</name>
</gene>
<comment type="caution">
    <text evidence="1">The sequence shown here is derived from an EMBL/GenBank/DDBJ whole genome shotgun (WGS) entry which is preliminary data.</text>
</comment>
<dbReference type="RefSeq" id="WP_377174236.1">
    <property type="nucleotide sequence ID" value="NZ_JBHUJA010000024.1"/>
</dbReference>
<protein>
    <recommendedName>
        <fullName evidence="3">DUF4279 domain-containing protein</fullName>
    </recommendedName>
</protein>
<evidence type="ECO:0008006" key="3">
    <source>
        <dbReference type="Google" id="ProtNLM"/>
    </source>
</evidence>